<dbReference type="RefSeq" id="WP_074921207.1">
    <property type="nucleotide sequence ID" value="NZ_CP141274.1"/>
</dbReference>
<dbReference type="AlphaFoldDB" id="A0A1H3I8P2"/>
<evidence type="ECO:0000256" key="1">
    <source>
        <dbReference type="PROSITE-ProRule" id="PRU00325"/>
    </source>
</evidence>
<gene>
    <name evidence="3" type="ORF">SAMN05421547_103224</name>
</gene>
<organism evidence="3 4">
    <name type="scientific">Delftia lacustris</name>
    <dbReference type="NCBI Taxonomy" id="558537"/>
    <lineage>
        <taxon>Bacteria</taxon>
        <taxon>Pseudomonadati</taxon>
        <taxon>Pseudomonadota</taxon>
        <taxon>Betaproteobacteria</taxon>
        <taxon>Burkholderiales</taxon>
        <taxon>Comamonadaceae</taxon>
        <taxon>Delftia</taxon>
    </lineage>
</organism>
<proteinExistence type="predicted"/>
<evidence type="ECO:0000313" key="4">
    <source>
        <dbReference type="Proteomes" id="UP000183417"/>
    </source>
</evidence>
<sequence length="576" mass="64724">MEFRYQYYGSTQVSDTATQQAFSFAPDLLRPPTRFDGLLRRDGPAFLQVREGLSALHSVVDSDMRTRGRDKTAYREWLQEHESQLLAGFMADTGGAQARAKEISTELKDLRETRNQVLAPFYKAQRKYFDWLYQANRDAWYVLDPVITVHPDRLLFEAFSQDESSYCAVSIRHEAFEHAGERICGTTNIDYSASLYEEFQKIRSYRDTRLTLDPAGFAVQVGADPALREEKIDLPDSWLRGFVQVSSAMALPATVVELHPMDLFNICARLRARRERHGPRALRFELTPGQPPAVVFEPWEERLATRRSHVVSDALGTGGGTIRLWGRRRLLTLERLIPQATRVRVHLLGSGMPSFWVVELGQVTVTLGLSGWSANDWAASARFHLMAPQAEVTPAQVEAVGRQLQSCWQAGAQELAQATGLAPAQVHTAMTRWMQAGRAVYDLDAGRYAWRELLREPLTAQQLQPANPEEDKALALVRGKAIAPPRIDRKDGFSRITGQIPRADGKRLFDTQLELNADERLTDARCSCNHYQQHRLRQGPCEHMIALRLVAQAQLDAARQPAGPQQTAAAGQGEIA</sequence>
<keyword evidence="1" id="KW-0862">Zinc</keyword>
<dbReference type="GeneID" id="94689461"/>
<dbReference type="Proteomes" id="UP000183417">
    <property type="component" value="Unassembled WGS sequence"/>
</dbReference>
<keyword evidence="1" id="KW-0479">Metal-binding</keyword>
<dbReference type="Pfam" id="PF04434">
    <property type="entry name" value="SWIM"/>
    <property type="match status" value="1"/>
</dbReference>
<feature type="domain" description="SWIM-type" evidence="2">
    <location>
        <begin position="511"/>
        <end position="552"/>
    </location>
</feature>
<reference evidence="3 4" key="1">
    <citation type="submission" date="2016-10" db="EMBL/GenBank/DDBJ databases">
        <authorList>
            <person name="de Groot N.N."/>
        </authorList>
    </citation>
    <scope>NUCLEOTIDE SEQUENCE [LARGE SCALE GENOMIC DNA]</scope>
    <source>
        <strain evidence="3 4">LMG 24775</strain>
    </source>
</reference>
<dbReference type="EMBL" id="FNPE01000003">
    <property type="protein sequence ID" value="SDY24057.1"/>
    <property type="molecule type" value="Genomic_DNA"/>
</dbReference>
<protein>
    <submittedName>
        <fullName evidence="3">SWIM zinc finger</fullName>
    </submittedName>
</protein>
<keyword evidence="1" id="KW-0863">Zinc-finger</keyword>
<dbReference type="PROSITE" id="PS50966">
    <property type="entry name" value="ZF_SWIM"/>
    <property type="match status" value="1"/>
</dbReference>
<dbReference type="InterPro" id="IPR007527">
    <property type="entry name" value="Znf_SWIM"/>
</dbReference>
<dbReference type="GO" id="GO:0008270">
    <property type="term" value="F:zinc ion binding"/>
    <property type="evidence" value="ECO:0007669"/>
    <property type="project" value="UniProtKB-KW"/>
</dbReference>
<evidence type="ECO:0000259" key="2">
    <source>
        <dbReference type="PROSITE" id="PS50966"/>
    </source>
</evidence>
<evidence type="ECO:0000313" key="3">
    <source>
        <dbReference type="EMBL" id="SDY24057.1"/>
    </source>
</evidence>
<name>A0A1H3I8P2_9BURK</name>
<accession>A0A1H3I8P2</accession>